<name>A0A4Z1E484_9HELO</name>
<feature type="compositionally biased region" description="Polar residues" evidence="1">
    <location>
        <begin position="112"/>
        <end position="129"/>
    </location>
</feature>
<dbReference type="AlphaFoldDB" id="A0A4Z1E484"/>
<evidence type="ECO:0000313" key="2">
    <source>
        <dbReference type="EMBL" id="TGO06824.1"/>
    </source>
</evidence>
<keyword evidence="3" id="KW-1185">Reference proteome</keyword>
<feature type="region of interest" description="Disordered" evidence="1">
    <location>
        <begin position="108"/>
        <end position="129"/>
    </location>
</feature>
<evidence type="ECO:0000256" key="1">
    <source>
        <dbReference type="SAM" id="MobiDB-lite"/>
    </source>
</evidence>
<organism evidence="2 3">
    <name type="scientific">Botrytis tulipae</name>
    <dbReference type="NCBI Taxonomy" id="87230"/>
    <lineage>
        <taxon>Eukaryota</taxon>
        <taxon>Fungi</taxon>
        <taxon>Dikarya</taxon>
        <taxon>Ascomycota</taxon>
        <taxon>Pezizomycotina</taxon>
        <taxon>Leotiomycetes</taxon>
        <taxon>Helotiales</taxon>
        <taxon>Sclerotiniaceae</taxon>
        <taxon>Botrytis</taxon>
    </lineage>
</organism>
<dbReference type="EMBL" id="PQXH01000463">
    <property type="protein sequence ID" value="TGO06824.1"/>
    <property type="molecule type" value="Genomic_DNA"/>
</dbReference>
<gene>
    <name evidence="2" type="ORF">BTUL_0468g00020</name>
</gene>
<reference evidence="2 3" key="1">
    <citation type="submission" date="2017-12" db="EMBL/GenBank/DDBJ databases">
        <title>Comparative genomics of Botrytis spp.</title>
        <authorList>
            <person name="Valero-Jimenez C.A."/>
            <person name="Tapia P."/>
            <person name="Veloso J."/>
            <person name="Silva-Moreno E."/>
            <person name="Staats M."/>
            <person name="Valdes J.H."/>
            <person name="Van Kan J.A.L."/>
        </authorList>
    </citation>
    <scope>NUCLEOTIDE SEQUENCE [LARGE SCALE GENOMIC DNA]</scope>
    <source>
        <strain evidence="2 3">Bt9001</strain>
    </source>
</reference>
<dbReference type="Proteomes" id="UP000297777">
    <property type="component" value="Unassembled WGS sequence"/>
</dbReference>
<evidence type="ECO:0000313" key="3">
    <source>
        <dbReference type="Proteomes" id="UP000297777"/>
    </source>
</evidence>
<protein>
    <submittedName>
        <fullName evidence="2">Uncharacterized protein</fullName>
    </submittedName>
</protein>
<proteinExistence type="predicted"/>
<comment type="caution">
    <text evidence="2">The sequence shown here is derived from an EMBL/GenBank/DDBJ whole genome shotgun (WGS) entry which is preliminary data.</text>
</comment>
<sequence length="129" mass="14215">MQWYFVTSHTLRTLHISPLSSLILDTADNLRNGLEPSLMFLDLSNFPLVLMLFFGPPDPPIVCICGPAEEVRAFDDRVRTLVIPSLRAENWTRGPKVGRQADIIPEADSTTHHTSAVASVPGSSQVVSF</sequence>
<accession>A0A4Z1E484</accession>